<reference evidence="2" key="1">
    <citation type="submission" date="2018-01" db="EMBL/GenBank/DDBJ databases">
        <title>Genomic characterization of Leptospira inadai serogroup Lyme isolated from captured rat in Brazil and comparative analysis with human reference strain.</title>
        <authorList>
            <person name="Moreno L.Z."/>
            <person name="Loureiro A.P."/>
            <person name="Miraglia F."/>
            <person name="Kremer F.S."/>
            <person name="Eslabao M.R."/>
            <person name="Dellagostin O.A."/>
            <person name="Lilenbaum W."/>
            <person name="Moreno A.M."/>
        </authorList>
    </citation>
    <scope>NUCLEOTIDE SEQUENCE [LARGE SCALE GENOMIC DNA]</scope>
    <source>
        <strain evidence="2">M34/99</strain>
    </source>
</reference>
<comment type="caution">
    <text evidence="2">The sequence shown here is derived from an EMBL/GenBank/DDBJ whole genome shotgun (WGS) entry which is preliminary data.</text>
</comment>
<gene>
    <name evidence="2" type="ORF">BES34_011885</name>
</gene>
<sequence>MIGAAKSVQYFGIYLVFEGILLLAIPDFFLNLFLLHAADVWVRITGLCLMILGYFYFNMGIQNVRPFLVLSTHTRTFQFIILGIFVLVKWVGPTILIAGGVEFLAGIWTFFELRHEADGIRK</sequence>
<keyword evidence="1" id="KW-0812">Transmembrane</keyword>
<evidence type="ECO:0000313" key="3">
    <source>
        <dbReference type="Proteomes" id="UP000094669"/>
    </source>
</evidence>
<accession>A0ABX4YHC6</accession>
<protein>
    <submittedName>
        <fullName evidence="2">DUF2065 domain-containing protein</fullName>
    </submittedName>
</protein>
<dbReference type="InterPro" id="IPR019201">
    <property type="entry name" value="DUF2065"/>
</dbReference>
<keyword evidence="1" id="KW-1133">Transmembrane helix</keyword>
<proteinExistence type="predicted"/>
<feature type="transmembrane region" description="Helical" evidence="1">
    <location>
        <begin position="12"/>
        <end position="34"/>
    </location>
</feature>
<dbReference type="Pfam" id="PF09838">
    <property type="entry name" value="DUF2065"/>
    <property type="match status" value="1"/>
</dbReference>
<dbReference type="EMBL" id="MCRM02000011">
    <property type="protein sequence ID" value="PNV74677.1"/>
    <property type="molecule type" value="Genomic_DNA"/>
</dbReference>
<feature type="transmembrane region" description="Helical" evidence="1">
    <location>
        <begin position="40"/>
        <end position="57"/>
    </location>
</feature>
<evidence type="ECO:0000256" key="1">
    <source>
        <dbReference type="SAM" id="Phobius"/>
    </source>
</evidence>
<name>A0ABX4YHC6_9LEPT</name>
<keyword evidence="3" id="KW-1185">Reference proteome</keyword>
<dbReference type="Proteomes" id="UP000094669">
    <property type="component" value="Unassembled WGS sequence"/>
</dbReference>
<evidence type="ECO:0000313" key="2">
    <source>
        <dbReference type="EMBL" id="PNV74677.1"/>
    </source>
</evidence>
<organism evidence="2 3">
    <name type="scientific">Leptospira inadai serovar Lyme</name>
    <dbReference type="NCBI Taxonomy" id="293084"/>
    <lineage>
        <taxon>Bacteria</taxon>
        <taxon>Pseudomonadati</taxon>
        <taxon>Spirochaetota</taxon>
        <taxon>Spirochaetia</taxon>
        <taxon>Leptospirales</taxon>
        <taxon>Leptospiraceae</taxon>
        <taxon>Leptospira</taxon>
    </lineage>
</organism>
<keyword evidence="1" id="KW-0472">Membrane</keyword>